<dbReference type="EMBL" id="CADCXU010020621">
    <property type="protein sequence ID" value="CAB0008694.1"/>
    <property type="molecule type" value="Genomic_DNA"/>
</dbReference>
<gene>
    <name evidence="2" type="ORF">NTEN_LOCUS13935</name>
</gene>
<proteinExistence type="predicted"/>
<dbReference type="AlphaFoldDB" id="A0A6H5H068"/>
<dbReference type="Proteomes" id="UP000479000">
    <property type="component" value="Unassembled WGS sequence"/>
</dbReference>
<keyword evidence="1" id="KW-0175">Coiled coil</keyword>
<keyword evidence="3" id="KW-1185">Reference proteome</keyword>
<evidence type="ECO:0000256" key="1">
    <source>
        <dbReference type="SAM" id="Coils"/>
    </source>
</evidence>
<protein>
    <submittedName>
        <fullName evidence="2">Uncharacterized protein</fullName>
    </submittedName>
</protein>
<dbReference type="OrthoDB" id="432970at2759"/>
<evidence type="ECO:0000313" key="2">
    <source>
        <dbReference type="EMBL" id="CAB0008694.1"/>
    </source>
</evidence>
<feature type="coiled-coil region" evidence="1">
    <location>
        <begin position="24"/>
        <end position="75"/>
    </location>
</feature>
<accession>A0A6H5H068</accession>
<reference evidence="2 3" key="1">
    <citation type="submission" date="2020-02" db="EMBL/GenBank/DDBJ databases">
        <authorList>
            <person name="Ferguson B K."/>
        </authorList>
    </citation>
    <scope>NUCLEOTIDE SEQUENCE [LARGE SCALE GENOMIC DNA]</scope>
</reference>
<feature type="non-terminal residue" evidence="2">
    <location>
        <position position="1"/>
    </location>
</feature>
<evidence type="ECO:0000313" key="3">
    <source>
        <dbReference type="Proteomes" id="UP000479000"/>
    </source>
</evidence>
<organism evidence="2 3">
    <name type="scientific">Nesidiocoris tenuis</name>
    <dbReference type="NCBI Taxonomy" id="355587"/>
    <lineage>
        <taxon>Eukaryota</taxon>
        <taxon>Metazoa</taxon>
        <taxon>Ecdysozoa</taxon>
        <taxon>Arthropoda</taxon>
        <taxon>Hexapoda</taxon>
        <taxon>Insecta</taxon>
        <taxon>Pterygota</taxon>
        <taxon>Neoptera</taxon>
        <taxon>Paraneoptera</taxon>
        <taxon>Hemiptera</taxon>
        <taxon>Heteroptera</taxon>
        <taxon>Panheteroptera</taxon>
        <taxon>Cimicomorpha</taxon>
        <taxon>Miridae</taxon>
        <taxon>Dicyphina</taxon>
        <taxon>Nesidiocoris</taxon>
    </lineage>
</organism>
<sequence length="95" mass="11368">AGNYMDYERERLIQDFVADCSQRPEELNRAVDKLQKELETLAELLKAKELEWNTLLRLKKLKEETLERLKRKKRQTAFDETSSERFLDHATLRVS</sequence>
<name>A0A6H5H068_9HEMI</name>